<comment type="subcellular location">
    <subcellularLocation>
        <location evidence="1">Endomembrane system</location>
        <topology evidence="1">Peripheral membrane protein</topology>
    </subcellularLocation>
</comment>
<keyword evidence="3" id="KW-0175">Coiled coil</keyword>
<dbReference type="Proteomes" id="UP001266305">
    <property type="component" value="Unassembled WGS sequence"/>
</dbReference>
<evidence type="ECO:0000256" key="1">
    <source>
        <dbReference type="ARBA" id="ARBA00004184"/>
    </source>
</evidence>
<protein>
    <submittedName>
        <fullName evidence="4">Ventricular zone-expressed PH domain-containing protein 1</fullName>
    </submittedName>
</protein>
<dbReference type="PANTHER" id="PTHR21630:SF10">
    <property type="entry name" value="VENTRICULAR ZONE-EXPRESSED PH DOMAIN-CONTAINING PROTEIN HOMOLOG 1"/>
    <property type="match status" value="1"/>
</dbReference>
<evidence type="ECO:0000313" key="5">
    <source>
        <dbReference type="Proteomes" id="UP001266305"/>
    </source>
</evidence>
<keyword evidence="5" id="KW-1185">Reference proteome</keyword>
<evidence type="ECO:0000256" key="3">
    <source>
        <dbReference type="SAM" id="Coils"/>
    </source>
</evidence>
<reference evidence="4 5" key="1">
    <citation type="submission" date="2023-05" db="EMBL/GenBank/DDBJ databases">
        <title>B98-5 Cell Line De Novo Hybrid Assembly: An Optical Mapping Approach.</title>
        <authorList>
            <person name="Kananen K."/>
            <person name="Auerbach J.A."/>
            <person name="Kautto E."/>
            <person name="Blachly J.S."/>
        </authorList>
    </citation>
    <scope>NUCLEOTIDE SEQUENCE [LARGE SCALE GENOMIC DNA]</scope>
    <source>
        <strain evidence="4">B95-8</strain>
        <tissue evidence="4">Cell line</tissue>
    </source>
</reference>
<keyword evidence="2" id="KW-0472">Membrane</keyword>
<dbReference type="PANTHER" id="PTHR21630">
    <property type="entry name" value="VEPH-A/MELTED"/>
    <property type="match status" value="1"/>
</dbReference>
<feature type="coiled-coil region" evidence="3">
    <location>
        <begin position="22"/>
        <end position="49"/>
    </location>
</feature>
<sequence length="273" mass="31205">MIRRKISAEIEFPEKQEETKLMVAENEDHEKLQVKIQAFENKINAESNVLSFIRRYSVGQVSKEERKNIRFNRSKSLALHTMLTKGVSSDDGEDANRGDIPASISLSEIDPLSQGSDKLLFKTDTDRLQLGDSSVSYPNIVHVDSENLPETVKENFQEETPEATANPVEYQDKLYLHLKKNLSKVKAYAMEIGKKIPVPDQCTIEGKCCVLPKPEKLQESLQINKKPKSYEMNIHPTRKQCKIKLMSTCILRTFCMEIQKQIQTENEIGHLKP</sequence>
<evidence type="ECO:0000256" key="2">
    <source>
        <dbReference type="ARBA" id="ARBA00023136"/>
    </source>
</evidence>
<proteinExistence type="predicted"/>
<organism evidence="4 5">
    <name type="scientific">Saguinus oedipus</name>
    <name type="common">Cotton-top tamarin</name>
    <name type="synonym">Oedipomidas oedipus</name>
    <dbReference type="NCBI Taxonomy" id="9490"/>
    <lineage>
        <taxon>Eukaryota</taxon>
        <taxon>Metazoa</taxon>
        <taxon>Chordata</taxon>
        <taxon>Craniata</taxon>
        <taxon>Vertebrata</taxon>
        <taxon>Euteleostomi</taxon>
        <taxon>Mammalia</taxon>
        <taxon>Eutheria</taxon>
        <taxon>Euarchontoglires</taxon>
        <taxon>Primates</taxon>
        <taxon>Haplorrhini</taxon>
        <taxon>Platyrrhini</taxon>
        <taxon>Cebidae</taxon>
        <taxon>Callitrichinae</taxon>
        <taxon>Saguinus</taxon>
    </lineage>
</organism>
<dbReference type="EMBL" id="JASSZA010000017">
    <property type="protein sequence ID" value="KAK2090555.1"/>
    <property type="molecule type" value="Genomic_DNA"/>
</dbReference>
<dbReference type="InterPro" id="IPR039888">
    <property type="entry name" value="Melted-like"/>
</dbReference>
<accession>A0ABQ9U1A5</accession>
<gene>
    <name evidence="4" type="primary">VEPH1_2</name>
    <name evidence="4" type="ORF">P7K49_031812</name>
</gene>
<comment type="caution">
    <text evidence="4">The sequence shown here is derived from an EMBL/GenBank/DDBJ whole genome shotgun (WGS) entry which is preliminary data.</text>
</comment>
<name>A0ABQ9U1A5_SAGOE</name>
<evidence type="ECO:0000313" key="4">
    <source>
        <dbReference type="EMBL" id="KAK2090555.1"/>
    </source>
</evidence>